<proteinExistence type="inferred from homology"/>
<evidence type="ECO:0000256" key="5">
    <source>
        <dbReference type="ARBA" id="ARBA00022840"/>
    </source>
</evidence>
<organism evidence="12 13">
    <name type="scientific">Vineibacter terrae</name>
    <dbReference type="NCBI Taxonomy" id="2586908"/>
    <lineage>
        <taxon>Bacteria</taxon>
        <taxon>Pseudomonadati</taxon>
        <taxon>Pseudomonadota</taxon>
        <taxon>Alphaproteobacteria</taxon>
        <taxon>Hyphomicrobiales</taxon>
        <taxon>Vineibacter</taxon>
    </lineage>
</organism>
<evidence type="ECO:0000256" key="4">
    <source>
        <dbReference type="ARBA" id="ARBA00022806"/>
    </source>
</evidence>
<dbReference type="Pfam" id="PF00580">
    <property type="entry name" value="UvrD-helicase"/>
    <property type="match status" value="2"/>
</dbReference>
<dbReference type="GO" id="GO:0005694">
    <property type="term" value="C:chromosome"/>
    <property type="evidence" value="ECO:0007669"/>
    <property type="project" value="InterPro"/>
</dbReference>
<dbReference type="GO" id="GO:0043138">
    <property type="term" value="F:3'-5' DNA helicase activity"/>
    <property type="evidence" value="ECO:0007669"/>
    <property type="project" value="UniProtKB-EC"/>
</dbReference>
<comment type="similarity">
    <text evidence="1">Belongs to the helicase family. UvrD subfamily.</text>
</comment>
<evidence type="ECO:0000313" key="13">
    <source>
        <dbReference type="Proteomes" id="UP000321638"/>
    </source>
</evidence>
<dbReference type="FunFam" id="3.40.50.300:FF:000975">
    <property type="entry name" value="DNA helicase"/>
    <property type="match status" value="1"/>
</dbReference>
<dbReference type="GO" id="GO:0003677">
    <property type="term" value="F:DNA binding"/>
    <property type="evidence" value="ECO:0007669"/>
    <property type="project" value="InterPro"/>
</dbReference>
<comment type="catalytic activity">
    <reaction evidence="7">
        <text>Couples ATP hydrolysis with the unwinding of duplex DNA by translocating in the 3'-5' direction.</text>
        <dbReference type="EC" id="5.6.2.4"/>
    </reaction>
</comment>
<dbReference type="Pfam" id="PF12462">
    <property type="entry name" value="Helicase_IV_N"/>
    <property type="match status" value="1"/>
</dbReference>
<evidence type="ECO:0000256" key="10">
    <source>
        <dbReference type="PROSITE-ProRule" id="PRU00560"/>
    </source>
</evidence>
<evidence type="ECO:0000259" key="11">
    <source>
        <dbReference type="PROSITE" id="PS51198"/>
    </source>
</evidence>
<dbReference type="Gene3D" id="3.40.50.300">
    <property type="entry name" value="P-loop containing nucleotide triphosphate hydrolases"/>
    <property type="match status" value="3"/>
</dbReference>
<comment type="catalytic activity">
    <reaction evidence="9">
        <text>ATP + H2O = ADP + phosphate + H(+)</text>
        <dbReference type="Rhea" id="RHEA:13065"/>
        <dbReference type="ChEBI" id="CHEBI:15377"/>
        <dbReference type="ChEBI" id="CHEBI:15378"/>
        <dbReference type="ChEBI" id="CHEBI:30616"/>
        <dbReference type="ChEBI" id="CHEBI:43474"/>
        <dbReference type="ChEBI" id="CHEBI:456216"/>
        <dbReference type="EC" id="5.6.2.4"/>
    </reaction>
</comment>
<keyword evidence="3 10" id="KW-0378">Hydrolase</keyword>
<keyword evidence="6" id="KW-0413">Isomerase</keyword>
<dbReference type="Pfam" id="PF13361">
    <property type="entry name" value="UvrD_C"/>
    <property type="match status" value="1"/>
</dbReference>
<dbReference type="PANTHER" id="PTHR11070:SF63">
    <property type="entry name" value="DNA HELICASE IV"/>
    <property type="match status" value="1"/>
</dbReference>
<dbReference type="GO" id="GO:0006265">
    <property type="term" value="P:DNA topological change"/>
    <property type="evidence" value="ECO:0007669"/>
    <property type="project" value="InterPro"/>
</dbReference>
<feature type="binding site" evidence="10">
    <location>
        <begin position="219"/>
        <end position="226"/>
    </location>
    <ligand>
        <name>ATP</name>
        <dbReference type="ChEBI" id="CHEBI:30616"/>
    </ligand>
</feature>
<dbReference type="OrthoDB" id="9810135at2"/>
<evidence type="ECO:0000256" key="1">
    <source>
        <dbReference type="ARBA" id="ARBA00009922"/>
    </source>
</evidence>
<protein>
    <recommendedName>
        <fullName evidence="8">DNA 3'-5' helicase</fullName>
        <ecNumber evidence="8">5.6.2.4</ecNumber>
    </recommendedName>
</protein>
<feature type="domain" description="UvrD-like helicase ATP-binding" evidence="11">
    <location>
        <begin position="198"/>
        <end position="661"/>
    </location>
</feature>
<dbReference type="EC" id="5.6.2.4" evidence="8"/>
<evidence type="ECO:0000313" key="12">
    <source>
        <dbReference type="EMBL" id="TXL70850.1"/>
    </source>
</evidence>
<dbReference type="InterPro" id="IPR000212">
    <property type="entry name" value="DNA_helicase_UvrD/REP"/>
</dbReference>
<keyword evidence="2 10" id="KW-0547">Nucleotide-binding</keyword>
<dbReference type="InterPro" id="IPR013986">
    <property type="entry name" value="DExx_box_DNA_helicase_dom_sf"/>
</dbReference>
<dbReference type="EMBL" id="VDUZ01000052">
    <property type="protein sequence ID" value="TXL70850.1"/>
    <property type="molecule type" value="Genomic_DNA"/>
</dbReference>
<dbReference type="Gene3D" id="1.10.10.160">
    <property type="match status" value="1"/>
</dbReference>
<dbReference type="InterPro" id="IPR014017">
    <property type="entry name" value="DNA_helicase_UvrD-like_C"/>
</dbReference>
<dbReference type="SUPFAM" id="SSF52540">
    <property type="entry name" value="P-loop containing nucleoside triphosphate hydrolases"/>
    <property type="match status" value="1"/>
</dbReference>
<evidence type="ECO:0000256" key="3">
    <source>
        <dbReference type="ARBA" id="ARBA00022801"/>
    </source>
</evidence>
<dbReference type="AlphaFoldDB" id="A0A5C8PAY9"/>
<dbReference type="InterPro" id="IPR022161">
    <property type="entry name" value="Helicase_IV_N"/>
</dbReference>
<dbReference type="InterPro" id="IPR027417">
    <property type="entry name" value="P-loop_NTPase"/>
</dbReference>
<comment type="caution">
    <text evidence="12">The sequence shown here is derived from an EMBL/GenBank/DDBJ whole genome shotgun (WGS) entry which is preliminary data.</text>
</comment>
<dbReference type="GO" id="GO:0016887">
    <property type="term" value="F:ATP hydrolysis activity"/>
    <property type="evidence" value="ECO:0007669"/>
    <property type="project" value="RHEA"/>
</dbReference>
<dbReference type="PANTHER" id="PTHR11070">
    <property type="entry name" value="UVRD / RECB / PCRA DNA HELICASE FAMILY MEMBER"/>
    <property type="match status" value="1"/>
</dbReference>
<dbReference type="InterPro" id="IPR013498">
    <property type="entry name" value="Topo_IA_Znf"/>
</dbReference>
<evidence type="ECO:0000256" key="6">
    <source>
        <dbReference type="ARBA" id="ARBA00023235"/>
    </source>
</evidence>
<dbReference type="GO" id="GO:0005829">
    <property type="term" value="C:cytosol"/>
    <property type="evidence" value="ECO:0007669"/>
    <property type="project" value="TreeGrafter"/>
</dbReference>
<dbReference type="Pfam" id="PF01396">
    <property type="entry name" value="Zn_ribbon_Top1"/>
    <property type="match status" value="2"/>
</dbReference>
<dbReference type="GO" id="GO:0005524">
    <property type="term" value="F:ATP binding"/>
    <property type="evidence" value="ECO:0007669"/>
    <property type="project" value="UniProtKB-UniRule"/>
</dbReference>
<keyword evidence="13" id="KW-1185">Reference proteome</keyword>
<sequence length="953" mass="105893">MKVNPTKLAALLLPIVQPARVGTAALEHGVVSFSLKAGVVEVTLQEIESVEVDAGRLWSGVRIHTASGTTVVSGLASREAQAFADAVEGARAGWWRTTLRDRGEAIRAAHEKIEHMADPPRYLARSIFSELERQITAAVADLPARWPDALSSMDEIRTLSAIRVFLRDPESRRTQANAAFVQAELVRSKEFFDIVETKPLAREQRNAVVIDEDRNLIVAAAGSGKTSVIVAKAGWLLQKGYRRPGELLLLAFARDARTEMKERLKRRLGEDISSGIQVNTFHELGSAIIGKVEGPKPTLAKVAEDERALCDLLKNIIGELLADPTFSQVMVTWFQSHFATYESAMAFENWGQYWDYIRANEIRSLNGERVKSFEECEIANFLYLNGIPYKYEQPYEYPTATPDKKQYQPDFYLPEARIYIEHFAINASGDTPPFINREEYVQSMEWKRRLHTERGTVMIETFSHEKAAGNLAESLAPKLAAHGVKFSPIPSSEIFEVLEKQGRVDPFTRLVATFLHHFKGAQLTDATVSERAAAVRDGARAQAFLTLFRRIFERYQAHLADEQQIDFHDMIIKATEHVERGRYQSPFGYILVDEFQDISRGRARLLKALLDQSEGSQLFAVGDDWQAIYRFAGSDIAIMRGFQEMFGASERADLGTTFRCSDRIAAVATEFVLQNPAQIRKEVSAVVQADRPCVHVGLPSDECPDLLRGALRRVATDAARRAGDADVLLLGRYRHSCPKNLADLKQEHPNLRISFMTVHGSKGLEADYVVVLGLISGRYGFPAERTDDPILDLVLATPEAHPNAEERRLLYVALTRAKCHVYLLADGGPPSQFVTELVGNGYDVTTFGRALQKEVPCPKCVKGQLLPKLGGKGGMFYGCSNFPFCDHTQPACHHCGAGTPVKVAEGWACGACDEEIEGCLQCGGWLHPKKGKFGPFLGCVNFPICTHTKNLLT</sequence>
<keyword evidence="4 10" id="KW-0347">Helicase</keyword>
<dbReference type="PROSITE" id="PS51198">
    <property type="entry name" value="UVRD_HELICASE_ATP_BIND"/>
    <property type="match status" value="1"/>
</dbReference>
<evidence type="ECO:0000256" key="8">
    <source>
        <dbReference type="ARBA" id="ARBA00034808"/>
    </source>
</evidence>
<evidence type="ECO:0000256" key="9">
    <source>
        <dbReference type="ARBA" id="ARBA00048988"/>
    </source>
</evidence>
<evidence type="ECO:0000256" key="2">
    <source>
        <dbReference type="ARBA" id="ARBA00022741"/>
    </source>
</evidence>
<dbReference type="SUPFAM" id="SSF57783">
    <property type="entry name" value="Zinc beta-ribbon"/>
    <property type="match status" value="1"/>
</dbReference>
<dbReference type="Proteomes" id="UP000321638">
    <property type="component" value="Unassembled WGS sequence"/>
</dbReference>
<dbReference type="RefSeq" id="WP_147851182.1">
    <property type="nucleotide sequence ID" value="NZ_VDUZ01000052.1"/>
</dbReference>
<evidence type="ECO:0000256" key="7">
    <source>
        <dbReference type="ARBA" id="ARBA00034617"/>
    </source>
</evidence>
<dbReference type="GO" id="GO:0003916">
    <property type="term" value="F:DNA topoisomerase activity"/>
    <property type="evidence" value="ECO:0007669"/>
    <property type="project" value="InterPro"/>
</dbReference>
<name>A0A5C8PAY9_9HYPH</name>
<dbReference type="InterPro" id="IPR014016">
    <property type="entry name" value="UvrD-like_ATP-bd"/>
</dbReference>
<gene>
    <name evidence="12" type="ORF">FHP25_32535</name>
</gene>
<keyword evidence="5 10" id="KW-0067">ATP-binding</keyword>
<dbReference type="GO" id="GO:0000725">
    <property type="term" value="P:recombinational repair"/>
    <property type="evidence" value="ECO:0007669"/>
    <property type="project" value="TreeGrafter"/>
</dbReference>
<reference evidence="12 13" key="1">
    <citation type="submission" date="2019-06" db="EMBL/GenBank/DDBJ databases">
        <title>New taxonomy in bacterial strain CC-CFT640, isolated from vineyard.</title>
        <authorList>
            <person name="Lin S.-Y."/>
            <person name="Tsai C.-F."/>
            <person name="Young C.-C."/>
        </authorList>
    </citation>
    <scope>NUCLEOTIDE SEQUENCE [LARGE SCALE GENOMIC DNA]</scope>
    <source>
        <strain evidence="12 13">CC-CFT640</strain>
    </source>
</reference>
<dbReference type="Gene3D" id="3.30.65.10">
    <property type="entry name" value="Bacterial Topoisomerase I, domain 1"/>
    <property type="match status" value="2"/>
</dbReference>
<accession>A0A5C8PAY9</accession>